<keyword evidence="2" id="KW-1185">Reference proteome</keyword>
<reference evidence="2" key="2">
    <citation type="submission" date="2017-12" db="EMBL/GenBank/DDBJ databases">
        <title>Genome sequence of the Bar-tailed Godwit (Limosa lapponica baueri).</title>
        <authorList>
            <person name="Lima N.C.B."/>
            <person name="Parody-Merino A.M."/>
            <person name="Battley P.F."/>
            <person name="Fidler A.E."/>
            <person name="Prosdocimi F."/>
        </authorList>
    </citation>
    <scope>NUCLEOTIDE SEQUENCE [LARGE SCALE GENOMIC DNA]</scope>
</reference>
<organism evidence="1 2">
    <name type="scientific">Limosa lapponica baueri</name>
    <dbReference type="NCBI Taxonomy" id="1758121"/>
    <lineage>
        <taxon>Eukaryota</taxon>
        <taxon>Metazoa</taxon>
        <taxon>Chordata</taxon>
        <taxon>Craniata</taxon>
        <taxon>Vertebrata</taxon>
        <taxon>Euteleostomi</taxon>
        <taxon>Archelosauria</taxon>
        <taxon>Archosauria</taxon>
        <taxon>Dinosauria</taxon>
        <taxon>Saurischia</taxon>
        <taxon>Theropoda</taxon>
        <taxon>Coelurosauria</taxon>
        <taxon>Aves</taxon>
        <taxon>Neognathae</taxon>
        <taxon>Neoaves</taxon>
        <taxon>Charadriiformes</taxon>
        <taxon>Scolopacidae</taxon>
        <taxon>Limosa</taxon>
    </lineage>
</organism>
<keyword evidence="1" id="KW-0808">Transferase</keyword>
<dbReference type="GO" id="GO:0016301">
    <property type="term" value="F:kinase activity"/>
    <property type="evidence" value="ECO:0007669"/>
    <property type="project" value="UniProtKB-KW"/>
</dbReference>
<dbReference type="EMBL" id="KZ508294">
    <property type="protein sequence ID" value="PKU35393.1"/>
    <property type="molecule type" value="Genomic_DNA"/>
</dbReference>
<keyword evidence="1" id="KW-0418">Kinase</keyword>
<gene>
    <name evidence="1" type="ORF">llap_14302</name>
</gene>
<reference evidence="2" key="1">
    <citation type="submission" date="2017-11" db="EMBL/GenBank/DDBJ databases">
        <authorList>
            <person name="Lima N.C."/>
            <person name="Parody-Merino A.M."/>
            <person name="Battley P.F."/>
            <person name="Fidler A.E."/>
            <person name="Prosdocimi F."/>
        </authorList>
    </citation>
    <scope>NUCLEOTIDE SEQUENCE [LARGE SCALE GENOMIC DNA]</scope>
</reference>
<dbReference type="Proteomes" id="UP000233556">
    <property type="component" value="Unassembled WGS sequence"/>
</dbReference>
<evidence type="ECO:0000313" key="1">
    <source>
        <dbReference type="EMBL" id="PKU35393.1"/>
    </source>
</evidence>
<name>A0A2I0TNT6_LIMLA</name>
<sequence>MPIAHLLELWKGIEVEPMETEPVVEDAALDEEPVKEALEYITLSATTILISSNQDPGVFSTFNHLKLLDFKSNSQFSTVEKREKEKSLSSGISCPEAKKLLDSGVDKAAVCAVMTGKRFVIPSSGPLCEMELQTQLSQGDRYSEEMLEPWLDTI</sequence>
<accession>A0A2I0TNT6</accession>
<evidence type="ECO:0000313" key="2">
    <source>
        <dbReference type="Proteomes" id="UP000233556"/>
    </source>
</evidence>
<dbReference type="AlphaFoldDB" id="A0A2I0TNT6"/>
<proteinExistence type="predicted"/>
<protein>
    <submittedName>
        <fullName evidence="1">Ribosomal protein s6 kinase alpha-2 isoform x1</fullName>
    </submittedName>
</protein>